<evidence type="ECO:0000313" key="2">
    <source>
        <dbReference type="Proteomes" id="UP000077363"/>
    </source>
</evidence>
<protein>
    <submittedName>
        <fullName evidence="1">Uncharacterized protein</fullName>
    </submittedName>
</protein>
<keyword evidence="2" id="KW-1185">Reference proteome</keyword>
<organism evidence="1 2">
    <name type="scientific">Deinococcus puniceus</name>
    <dbReference type="NCBI Taxonomy" id="1182568"/>
    <lineage>
        <taxon>Bacteria</taxon>
        <taxon>Thermotogati</taxon>
        <taxon>Deinococcota</taxon>
        <taxon>Deinococci</taxon>
        <taxon>Deinococcales</taxon>
        <taxon>Deinococcaceae</taxon>
        <taxon>Deinococcus</taxon>
    </lineage>
</organism>
<evidence type="ECO:0000313" key="1">
    <source>
        <dbReference type="EMBL" id="ANE42460.1"/>
    </source>
</evidence>
<sequence>MGEAMGEKGVSKSESFQITPVYGSIPYAVRQDPSARRAFFRVRGAAADWRPGGNKTALTPPNDPA</sequence>
<accession>A0A172T654</accession>
<dbReference type="STRING" id="1182568.SU48_00305"/>
<name>A0A172T654_9DEIO</name>
<dbReference type="AlphaFoldDB" id="A0A172T654"/>
<dbReference type="Proteomes" id="UP000077363">
    <property type="component" value="Chromosome"/>
</dbReference>
<dbReference type="KEGG" id="dpu:SU48_00305"/>
<dbReference type="EMBL" id="CP011387">
    <property type="protein sequence ID" value="ANE42460.1"/>
    <property type="molecule type" value="Genomic_DNA"/>
</dbReference>
<reference evidence="1 2" key="1">
    <citation type="submission" date="2015-01" db="EMBL/GenBank/DDBJ databases">
        <title>Deinococcus puniceus/DY1/ whole genome sequencing.</title>
        <authorList>
            <person name="Kim M.K."/>
            <person name="Srinivasan S."/>
            <person name="Lee J.-J."/>
        </authorList>
    </citation>
    <scope>NUCLEOTIDE SEQUENCE [LARGE SCALE GENOMIC DNA]</scope>
    <source>
        <strain evidence="1 2">DY1</strain>
    </source>
</reference>
<dbReference type="PATRIC" id="fig|1182568.3.peg.66"/>
<proteinExistence type="predicted"/>
<gene>
    <name evidence="1" type="ORF">SU48_00305</name>
</gene>